<dbReference type="EMBL" id="HBET01005770">
    <property type="protein sequence ID" value="CAD8559468.1"/>
    <property type="molecule type" value="Transcribed_RNA"/>
</dbReference>
<sequence>MPLPRKVEGVSCDTWRRCRCVLAETSSCGGDSRLGTRWLRPMQQPWEKQGPPRHTLAASTRNMPGFVDDAGAGIRGCCCLACRTSKVTGCQLPSKALFVDAVTTGEDPAHP</sequence>
<protein>
    <submittedName>
        <fullName evidence="1">Uncharacterized protein</fullName>
    </submittedName>
</protein>
<organism evidence="1">
    <name type="scientific">Cafeteria roenbergensis</name>
    <name type="common">Marine flagellate</name>
    <dbReference type="NCBI Taxonomy" id="33653"/>
    <lineage>
        <taxon>Eukaryota</taxon>
        <taxon>Sar</taxon>
        <taxon>Stramenopiles</taxon>
        <taxon>Bigyra</taxon>
        <taxon>Opalozoa</taxon>
        <taxon>Bicosoecida</taxon>
        <taxon>Cafeteriaceae</taxon>
        <taxon>Cafeteria</taxon>
    </lineage>
</organism>
<reference evidence="1" key="1">
    <citation type="submission" date="2021-01" db="EMBL/GenBank/DDBJ databases">
        <authorList>
            <person name="Corre E."/>
            <person name="Pelletier E."/>
            <person name="Niang G."/>
            <person name="Scheremetjew M."/>
            <person name="Finn R."/>
            <person name="Kale V."/>
            <person name="Holt S."/>
            <person name="Cochrane G."/>
            <person name="Meng A."/>
            <person name="Brown T."/>
            <person name="Cohen L."/>
        </authorList>
    </citation>
    <scope>NUCLEOTIDE SEQUENCE</scope>
    <source>
        <strain evidence="1">E4-10</strain>
    </source>
</reference>
<gene>
    <name evidence="1" type="ORF">CROE0942_LOCUS3804</name>
</gene>
<dbReference type="AlphaFoldDB" id="A0A7S0JTC5"/>
<name>A0A7S0JTC5_CAFRO</name>
<evidence type="ECO:0000313" key="1">
    <source>
        <dbReference type="EMBL" id="CAD8559468.1"/>
    </source>
</evidence>
<proteinExistence type="predicted"/>
<accession>A0A7S0JTC5</accession>